<reference evidence="2 3" key="1">
    <citation type="journal article" date="2007" name="Int. J. Syst. Evol. Microbiol.">
        <title>Paenibacillus ginsengarvi sp. nov., isolated from soil from ginseng cultivation.</title>
        <authorList>
            <person name="Yoon M.H."/>
            <person name="Ten L.N."/>
            <person name="Im W.T."/>
        </authorList>
    </citation>
    <scope>NUCLEOTIDE SEQUENCE [LARGE SCALE GENOMIC DNA]</scope>
    <source>
        <strain evidence="2 3">KCTC 13059</strain>
    </source>
</reference>
<proteinExistence type="predicted"/>
<organism evidence="2 3">
    <name type="scientific">Paenibacillus ginsengarvi</name>
    <dbReference type="NCBI Taxonomy" id="400777"/>
    <lineage>
        <taxon>Bacteria</taxon>
        <taxon>Bacillati</taxon>
        <taxon>Bacillota</taxon>
        <taxon>Bacilli</taxon>
        <taxon>Bacillales</taxon>
        <taxon>Paenibacillaceae</taxon>
        <taxon>Paenibacillus</taxon>
    </lineage>
</organism>
<gene>
    <name evidence="2" type="ORF">D7M11_04540</name>
</gene>
<evidence type="ECO:0000313" key="3">
    <source>
        <dbReference type="Proteomes" id="UP000282311"/>
    </source>
</evidence>
<dbReference type="AlphaFoldDB" id="A0A3B0CKQ9"/>
<name>A0A3B0CKQ9_9BACL</name>
<dbReference type="SUPFAM" id="SSF89232">
    <property type="entry name" value="Hypothetical protein TM1070"/>
    <property type="match status" value="1"/>
</dbReference>
<dbReference type="InterPro" id="IPR036698">
    <property type="entry name" value="TM1070-like_sf"/>
</dbReference>
<dbReference type="Pfam" id="PF07100">
    <property type="entry name" value="ASRT"/>
    <property type="match status" value="1"/>
</dbReference>
<dbReference type="InterPro" id="IPR009794">
    <property type="entry name" value="ASRT"/>
</dbReference>
<dbReference type="Proteomes" id="UP000282311">
    <property type="component" value="Unassembled WGS sequence"/>
</dbReference>
<evidence type="ECO:0000256" key="1">
    <source>
        <dbReference type="SAM" id="MobiDB-lite"/>
    </source>
</evidence>
<protein>
    <recommendedName>
        <fullName evidence="4">Sensory rhodopsin transducer</fullName>
    </recommendedName>
</protein>
<evidence type="ECO:0008006" key="4">
    <source>
        <dbReference type="Google" id="ProtNLM"/>
    </source>
</evidence>
<feature type="region of interest" description="Disordered" evidence="1">
    <location>
        <begin position="1"/>
        <end position="23"/>
    </location>
</feature>
<comment type="caution">
    <text evidence="2">The sequence shown here is derived from an EMBL/GenBank/DDBJ whole genome shotgun (WGS) entry which is preliminary data.</text>
</comment>
<evidence type="ECO:0000313" key="2">
    <source>
        <dbReference type="EMBL" id="RKN86285.1"/>
    </source>
</evidence>
<dbReference type="Gene3D" id="2.60.290.11">
    <property type="entry name" value="TM1070-like"/>
    <property type="match status" value="1"/>
</dbReference>
<dbReference type="EMBL" id="RBAH01000002">
    <property type="protein sequence ID" value="RKN86285.1"/>
    <property type="molecule type" value="Genomic_DNA"/>
</dbReference>
<keyword evidence="3" id="KW-1185">Reference proteome</keyword>
<accession>A0A3B0CKQ9</accession>
<sequence length="181" mass="20657">MGERQSGDQREPGNDKRYGRDVYRSGVAKGDDRQLKRAGDGLARAPYAGRSMMEEAMSKQGARNWYIVDGYMPYKNKVDEADFEGHEAVIILNCHDADAEIAMDIYYEDREPDANIRIVVPARRVKCLRLDHPNDIGGIALDRQRQYSLRFRSSIEVIIQYGRMDIAQPNLAYIGMMGYSE</sequence>